<dbReference type="InterPro" id="IPR052233">
    <property type="entry name" value="Rho-type_GEFs"/>
</dbReference>
<feature type="domain" description="CNH" evidence="5">
    <location>
        <begin position="661"/>
        <end position="951"/>
    </location>
</feature>
<comment type="caution">
    <text evidence="6">The sequence shown here is derived from an EMBL/GenBank/DDBJ whole genome shotgun (WGS) entry which is preliminary data.</text>
</comment>
<evidence type="ECO:0000259" key="3">
    <source>
        <dbReference type="PROSITE" id="PS50003"/>
    </source>
</evidence>
<evidence type="ECO:0000313" key="6">
    <source>
        <dbReference type="EMBL" id="ORX79546.1"/>
    </source>
</evidence>
<accession>A0A1Y1X2B6</accession>
<evidence type="ECO:0000313" key="7">
    <source>
        <dbReference type="Proteomes" id="UP000193944"/>
    </source>
</evidence>
<dbReference type="Pfam" id="PF00610">
    <property type="entry name" value="DEP"/>
    <property type="match status" value="1"/>
</dbReference>
<dbReference type="CDD" id="cd00160">
    <property type="entry name" value="RhoGEF"/>
    <property type="match status" value="1"/>
</dbReference>
<dbReference type="SUPFAM" id="SSF46785">
    <property type="entry name" value="Winged helix' DNA-binding domain"/>
    <property type="match status" value="1"/>
</dbReference>
<dbReference type="SUPFAM" id="SSF50729">
    <property type="entry name" value="PH domain-like"/>
    <property type="match status" value="1"/>
</dbReference>
<dbReference type="SUPFAM" id="SSF48065">
    <property type="entry name" value="DBL homology domain (DH-domain)"/>
    <property type="match status" value="1"/>
</dbReference>
<dbReference type="Gene3D" id="1.10.10.10">
    <property type="entry name" value="Winged helix-like DNA-binding domain superfamily/Winged helix DNA-binding domain"/>
    <property type="match status" value="1"/>
</dbReference>
<dbReference type="SMART" id="SM00036">
    <property type="entry name" value="CNH"/>
    <property type="match status" value="1"/>
</dbReference>
<feature type="domain" description="PH" evidence="3">
    <location>
        <begin position="538"/>
        <end position="645"/>
    </location>
</feature>
<dbReference type="InterPro" id="IPR000219">
    <property type="entry name" value="DH_dom"/>
</dbReference>
<dbReference type="InterPro" id="IPR001180">
    <property type="entry name" value="CNH_dom"/>
</dbReference>
<dbReference type="SMART" id="SM00233">
    <property type="entry name" value="PH"/>
    <property type="match status" value="1"/>
</dbReference>
<evidence type="ECO:0000256" key="2">
    <source>
        <dbReference type="SAM" id="MobiDB-lite"/>
    </source>
</evidence>
<dbReference type="InterPro" id="IPR036390">
    <property type="entry name" value="WH_DNA-bd_sf"/>
</dbReference>
<dbReference type="STRING" id="1754192.A0A1Y1X2B6"/>
<evidence type="ECO:0000259" key="4">
    <source>
        <dbReference type="PROSITE" id="PS50010"/>
    </source>
</evidence>
<dbReference type="Proteomes" id="UP000193944">
    <property type="component" value="Unassembled WGS sequence"/>
</dbReference>
<dbReference type="SMART" id="SM00049">
    <property type="entry name" value="DEP"/>
    <property type="match status" value="1"/>
</dbReference>
<proteinExistence type="predicted"/>
<reference evidence="6 7" key="2">
    <citation type="submission" date="2016-08" db="EMBL/GenBank/DDBJ databases">
        <title>Pervasive Adenine N6-methylation of Active Genes in Fungi.</title>
        <authorList>
            <consortium name="DOE Joint Genome Institute"/>
            <person name="Mondo S.J."/>
            <person name="Dannebaum R.O."/>
            <person name="Kuo R.C."/>
            <person name="Labutti K."/>
            <person name="Haridas S."/>
            <person name="Kuo A."/>
            <person name="Salamov A."/>
            <person name="Ahrendt S.R."/>
            <person name="Lipzen A."/>
            <person name="Sullivan W."/>
            <person name="Andreopoulos W.B."/>
            <person name="Clum A."/>
            <person name="Lindquist E."/>
            <person name="Daum C."/>
            <person name="Ramamoorthy G.K."/>
            <person name="Gryganskyi A."/>
            <person name="Culley D."/>
            <person name="Magnuson J.K."/>
            <person name="James T.Y."/>
            <person name="O'Malley M.A."/>
            <person name="Stajich J.E."/>
            <person name="Spatafora J.W."/>
            <person name="Visel A."/>
            <person name="Grigoriev I.V."/>
        </authorList>
    </citation>
    <scope>NUCLEOTIDE SEQUENCE [LARGE SCALE GENOMIC DNA]</scope>
    <source>
        <strain evidence="6 7">S4</strain>
    </source>
</reference>
<dbReference type="Gene3D" id="2.30.29.30">
    <property type="entry name" value="Pleckstrin-homology domain (PH domain)/Phosphotyrosine-binding domain (PTB)"/>
    <property type="match status" value="1"/>
</dbReference>
<dbReference type="InterPro" id="IPR011993">
    <property type="entry name" value="PH-like_dom_sf"/>
</dbReference>
<feature type="domain" description="DH" evidence="4">
    <location>
        <begin position="314"/>
        <end position="499"/>
    </location>
</feature>
<keyword evidence="1" id="KW-0344">Guanine-nucleotide releasing factor</keyword>
<protein>
    <recommendedName>
        <fullName evidence="8">CNH-domain-containing protein</fullName>
    </recommendedName>
</protein>
<sequence length="974" mass="111085">MLKSGAFNDESLINETFQSNYSTELVTQPVIEEPSPIVIPTRTKASIHPKSSTTTATDNQNNESVAKDSTTSLNSSNNENTESSNNDKNNDSDTEIEPGIIEHSALLSEIAQEFMNTITLVKLEKESIEYTDCFTGADAVTTVASIIGTKNRKLALAICRSLASEKFFHDILYTDEFLDSSDYIYQMTCRTSMPYNRESRLDLSVIIGDYIEENSMYNNNNNNSSKHTHDSVFINSKVELPKGVFVAISSCYSPTCSKDSPCYSYSCPRRKAFILKSGSGKESKTDHSDAVDDNAWSTTVDKNILAKVDDHERKRQEVIYEFIQSEKEYVDDLISVTKLIRRPLIEGAVPKIDIRFVNIVFSNIEEILSCNAPFSQMLQNLQQKNSVVDRLGDITLEFVKNFTCYIRYGEIQPLAKEVLQYHRSTNSSLEAYLKQMQSQKEFRRLPLESFLARPTTRLGRYPILIKDILKHTKEGHPDQITLNKTMEIIQNILKQVNEKAGRTTNKIKLDQWGKSLDQTTMDKIEDILILKLTSSQRRFIREGTLLLKREGTTPQEVDVVFLDNAFVITRKKVNTIEIIRKPIPIQLLKLINNEKQDEINNKDLPFNEKRYSFTVVHMGYKMYTFMTKVYSEQKSWIEAIEERLGQAQRYCIEMFNIYSCHLKINSAVVVKDDIMIFANENGLYTNVGNTLTMILPLQRITNIDIMPDAGLLFVLIDKEVIPYSIDALLKGDLVGNFKKPRKLCSGISFMKIGFCDGHHLLCAVKTANTNSTVRSYEPNKPLIDAISAKTINKKVSTIDVLIPHKQFYIPAEAKSIQFLKRALCVGCTKGFEVVNINTLTTQSLFDTHDPAYEWIIKEEYNPVKLIKTIKGDFLVCYNKVGFFLDKNGNPSRGNIRYFWMNSANSFAYISPYILAISNNYIEVWDENDTDSVKQIIYGYDIRLFTSYTGDAVYIISGNDMHLISRILLSRKRMP</sequence>
<dbReference type="OrthoDB" id="2272012at2759"/>
<dbReference type="SMART" id="SM00325">
    <property type="entry name" value="RhoGEF"/>
    <property type="match status" value="1"/>
</dbReference>
<evidence type="ECO:0008006" key="8">
    <source>
        <dbReference type="Google" id="ProtNLM"/>
    </source>
</evidence>
<dbReference type="Pfam" id="PF00621">
    <property type="entry name" value="RhoGEF"/>
    <property type="match status" value="1"/>
</dbReference>
<dbReference type="PROSITE" id="PS50010">
    <property type="entry name" value="DH_2"/>
    <property type="match status" value="1"/>
</dbReference>
<dbReference type="Pfam" id="PF00780">
    <property type="entry name" value="CNH"/>
    <property type="match status" value="1"/>
</dbReference>
<dbReference type="PANTHER" id="PTHR46572:SF2">
    <property type="entry name" value="RHO1 GDP-GTP EXCHANGE PROTEIN 1-RELATED"/>
    <property type="match status" value="1"/>
</dbReference>
<dbReference type="AlphaFoldDB" id="A0A1Y1X2B6"/>
<dbReference type="InterPro" id="IPR000591">
    <property type="entry name" value="DEP_dom"/>
</dbReference>
<reference evidence="6 7" key="1">
    <citation type="submission" date="2016-08" db="EMBL/GenBank/DDBJ databases">
        <title>A Parts List for Fungal Cellulosomes Revealed by Comparative Genomics.</title>
        <authorList>
            <consortium name="DOE Joint Genome Institute"/>
            <person name="Haitjema C.H."/>
            <person name="Gilmore S.P."/>
            <person name="Henske J.K."/>
            <person name="Solomon K.V."/>
            <person name="De Groot R."/>
            <person name="Kuo A."/>
            <person name="Mondo S.J."/>
            <person name="Salamov A.A."/>
            <person name="Labutti K."/>
            <person name="Zhao Z."/>
            <person name="Chiniquy J."/>
            <person name="Barry K."/>
            <person name="Brewer H.M."/>
            <person name="Purvine S.O."/>
            <person name="Wright A.T."/>
            <person name="Boxma B."/>
            <person name="Van Alen T."/>
            <person name="Hackstein J.H."/>
            <person name="Baker S.E."/>
            <person name="Grigoriev I.V."/>
            <person name="O'Malley M.A."/>
        </authorList>
    </citation>
    <scope>NUCLEOTIDE SEQUENCE [LARGE SCALE GENOMIC DNA]</scope>
    <source>
        <strain evidence="6 7">S4</strain>
    </source>
</reference>
<dbReference type="PANTHER" id="PTHR46572">
    <property type="entry name" value="RHO1 GDP-GTP EXCHANGE PROTEIN 1-RELATED"/>
    <property type="match status" value="1"/>
</dbReference>
<dbReference type="EMBL" id="MCFG01000172">
    <property type="protein sequence ID" value="ORX79546.1"/>
    <property type="molecule type" value="Genomic_DNA"/>
</dbReference>
<feature type="compositionally biased region" description="Polar residues" evidence="2">
    <location>
        <begin position="49"/>
        <end position="64"/>
    </location>
</feature>
<organism evidence="6 7">
    <name type="scientific">Anaeromyces robustus</name>
    <dbReference type="NCBI Taxonomy" id="1754192"/>
    <lineage>
        <taxon>Eukaryota</taxon>
        <taxon>Fungi</taxon>
        <taxon>Fungi incertae sedis</taxon>
        <taxon>Chytridiomycota</taxon>
        <taxon>Chytridiomycota incertae sedis</taxon>
        <taxon>Neocallimastigomycetes</taxon>
        <taxon>Neocallimastigales</taxon>
        <taxon>Neocallimastigaceae</taxon>
        <taxon>Anaeromyces</taxon>
    </lineage>
</organism>
<dbReference type="PROSITE" id="PS50219">
    <property type="entry name" value="CNH"/>
    <property type="match status" value="1"/>
</dbReference>
<gene>
    <name evidence="6" type="ORF">BCR32DRAFT_205526</name>
</gene>
<dbReference type="InterPro" id="IPR001849">
    <property type="entry name" value="PH_domain"/>
</dbReference>
<feature type="region of interest" description="Disordered" evidence="2">
    <location>
        <begin position="36"/>
        <end position="95"/>
    </location>
</feature>
<dbReference type="InterPro" id="IPR036388">
    <property type="entry name" value="WH-like_DNA-bd_sf"/>
</dbReference>
<dbReference type="GO" id="GO:0035556">
    <property type="term" value="P:intracellular signal transduction"/>
    <property type="evidence" value="ECO:0007669"/>
    <property type="project" value="InterPro"/>
</dbReference>
<keyword evidence="7" id="KW-1185">Reference proteome</keyword>
<dbReference type="InterPro" id="IPR035899">
    <property type="entry name" value="DBL_dom_sf"/>
</dbReference>
<dbReference type="GO" id="GO:0005085">
    <property type="term" value="F:guanyl-nucleotide exchange factor activity"/>
    <property type="evidence" value="ECO:0007669"/>
    <property type="project" value="UniProtKB-KW"/>
</dbReference>
<dbReference type="PROSITE" id="PS50003">
    <property type="entry name" value="PH_DOMAIN"/>
    <property type="match status" value="1"/>
</dbReference>
<feature type="compositionally biased region" description="Low complexity" evidence="2">
    <location>
        <begin position="68"/>
        <end position="87"/>
    </location>
</feature>
<name>A0A1Y1X2B6_9FUNG</name>
<dbReference type="Gene3D" id="1.20.900.10">
    <property type="entry name" value="Dbl homology (DH) domain"/>
    <property type="match status" value="1"/>
</dbReference>
<evidence type="ECO:0000256" key="1">
    <source>
        <dbReference type="ARBA" id="ARBA00022658"/>
    </source>
</evidence>
<evidence type="ECO:0000259" key="5">
    <source>
        <dbReference type="PROSITE" id="PS50219"/>
    </source>
</evidence>